<dbReference type="Pfam" id="PF09949">
    <property type="entry name" value="APP1_cat"/>
    <property type="match status" value="1"/>
</dbReference>
<dbReference type="PANTHER" id="PTHR28208">
    <property type="entry name" value="PHOSPHATIDATE PHOSPHATASE APP1"/>
    <property type="match status" value="1"/>
</dbReference>
<sequence>MESANSSALNRVIDNVDDFIDARWRWVRKRLGWEGVPAIQPYVGYANDDRVWFHGRVLTNVPRNTPSIEDGWFENVVAMYQRLESDEVVGVTVEIDFAGKRHRVVTDEEGYFHLETSNTPDLRGKLPWQMISMRIVDSNLVTAEESTTVSRLLTPPESAQVGLISDIDDTIIHTGAANMLEMLRSTFFHNARSRKPLAGVASLYRAIASGVDHDADSQNNPVFYVSSSPWNLHDMLEDFVELNDIPDGPVLLRDLGFDQNKFLAEGHSHKLDKAKSILATWPKMPFILFGDSGQEDSVIYAELAKLYPEQVVAIFIRDVDPTSESTRDKNVATAIESIRDQKIPFHLIKDSTEAAAVLNQLGYVSSGWLPTIKSDTERDIKAES</sequence>
<evidence type="ECO:0000313" key="2">
    <source>
        <dbReference type="EMBL" id="QEG22631.1"/>
    </source>
</evidence>
<feature type="domain" description="Phosphatidate phosphatase APP1 catalytic" evidence="1">
    <location>
        <begin position="161"/>
        <end position="318"/>
    </location>
</feature>
<organism evidence="2 3">
    <name type="scientific">Mariniblastus fucicola</name>
    <dbReference type="NCBI Taxonomy" id="980251"/>
    <lineage>
        <taxon>Bacteria</taxon>
        <taxon>Pseudomonadati</taxon>
        <taxon>Planctomycetota</taxon>
        <taxon>Planctomycetia</taxon>
        <taxon>Pirellulales</taxon>
        <taxon>Pirellulaceae</taxon>
        <taxon>Mariniblastus</taxon>
    </lineage>
</organism>
<dbReference type="Proteomes" id="UP000322214">
    <property type="component" value="Chromosome"/>
</dbReference>
<evidence type="ECO:0000313" key="3">
    <source>
        <dbReference type="Proteomes" id="UP000322214"/>
    </source>
</evidence>
<accession>A0A5B9PIQ4</accession>
<dbReference type="STRING" id="980251.GCA_001642875_02144"/>
<evidence type="ECO:0000259" key="1">
    <source>
        <dbReference type="Pfam" id="PF09949"/>
    </source>
</evidence>
<protein>
    <recommendedName>
        <fullName evidence="1">Phosphatidate phosphatase APP1 catalytic domain-containing protein</fullName>
    </recommendedName>
</protein>
<proteinExistence type="predicted"/>
<dbReference type="PANTHER" id="PTHR28208:SF3">
    <property type="entry name" value="PHOSPHATIDATE PHOSPHATASE APP1"/>
    <property type="match status" value="1"/>
</dbReference>
<dbReference type="GO" id="GO:0008195">
    <property type="term" value="F:phosphatidate phosphatase activity"/>
    <property type="evidence" value="ECO:0007669"/>
    <property type="project" value="InterPro"/>
</dbReference>
<gene>
    <name evidence="2" type="ORF">MFFC18_25140</name>
</gene>
<dbReference type="AlphaFoldDB" id="A0A5B9PIQ4"/>
<dbReference type="RefSeq" id="WP_075084570.1">
    <property type="nucleotide sequence ID" value="NZ_CP042912.1"/>
</dbReference>
<dbReference type="OrthoDB" id="9789875at2"/>
<name>A0A5B9PIQ4_9BACT</name>
<dbReference type="InterPro" id="IPR052935">
    <property type="entry name" value="Mg2+_PAP"/>
</dbReference>
<reference evidence="2 3" key="1">
    <citation type="submission" date="2019-08" db="EMBL/GenBank/DDBJ databases">
        <title>Deep-cultivation of Planctomycetes and their phenomic and genomic characterization uncovers novel biology.</title>
        <authorList>
            <person name="Wiegand S."/>
            <person name="Jogler M."/>
            <person name="Boedeker C."/>
            <person name="Pinto D."/>
            <person name="Vollmers J."/>
            <person name="Rivas-Marin E."/>
            <person name="Kohn T."/>
            <person name="Peeters S.H."/>
            <person name="Heuer A."/>
            <person name="Rast P."/>
            <person name="Oberbeckmann S."/>
            <person name="Bunk B."/>
            <person name="Jeske O."/>
            <person name="Meyerdierks A."/>
            <person name="Storesund J.E."/>
            <person name="Kallscheuer N."/>
            <person name="Luecker S."/>
            <person name="Lage O.M."/>
            <person name="Pohl T."/>
            <person name="Merkel B.J."/>
            <person name="Hornburger P."/>
            <person name="Mueller R.-W."/>
            <person name="Bruemmer F."/>
            <person name="Labrenz M."/>
            <person name="Spormann A.M."/>
            <person name="Op den Camp H."/>
            <person name="Overmann J."/>
            <person name="Amann R."/>
            <person name="Jetten M.S.M."/>
            <person name="Mascher T."/>
            <person name="Medema M.H."/>
            <person name="Devos D.P."/>
            <person name="Kaster A.-K."/>
            <person name="Ovreas L."/>
            <person name="Rohde M."/>
            <person name="Galperin M.Y."/>
            <person name="Jogler C."/>
        </authorList>
    </citation>
    <scope>NUCLEOTIDE SEQUENCE [LARGE SCALE GENOMIC DNA]</scope>
    <source>
        <strain evidence="2 3">FC18</strain>
    </source>
</reference>
<dbReference type="KEGG" id="mff:MFFC18_25140"/>
<dbReference type="EMBL" id="CP042912">
    <property type="protein sequence ID" value="QEG22631.1"/>
    <property type="molecule type" value="Genomic_DNA"/>
</dbReference>
<keyword evidence="3" id="KW-1185">Reference proteome</keyword>
<dbReference type="InterPro" id="IPR019236">
    <property type="entry name" value="APP1_cat"/>
</dbReference>